<evidence type="ECO:0000313" key="1">
    <source>
        <dbReference type="EMBL" id="AWY98831.1"/>
    </source>
</evidence>
<dbReference type="OrthoDB" id="1958058at2"/>
<dbReference type="AlphaFoldDB" id="A0A2Z4UCT2"/>
<proteinExistence type="predicted"/>
<gene>
    <name evidence="1" type="ORF">DQQ01_12535</name>
</gene>
<reference evidence="2" key="1">
    <citation type="submission" date="2018-06" db="EMBL/GenBank/DDBJ databases">
        <title>Description of Blautia argi sp. nov., a new anaerobic isolated from dog feces.</title>
        <authorList>
            <person name="Chang Y.-H."/>
            <person name="Paek J."/>
            <person name="Shin Y."/>
        </authorList>
    </citation>
    <scope>NUCLEOTIDE SEQUENCE [LARGE SCALE GENOMIC DNA]</scope>
    <source>
        <strain evidence="2">KCTC 15426</strain>
    </source>
</reference>
<dbReference type="KEGG" id="blau:DQQ01_12535"/>
<dbReference type="RefSeq" id="WP_111920317.1">
    <property type="nucleotide sequence ID" value="NZ_CP030280.1"/>
</dbReference>
<evidence type="ECO:0000313" key="2">
    <source>
        <dbReference type="Proteomes" id="UP000250003"/>
    </source>
</evidence>
<dbReference type="Proteomes" id="UP000250003">
    <property type="component" value="Chromosome"/>
</dbReference>
<sequence>MEFIICSADKMEKGRISDSAILDFDIGDTNDVEITCEKGLLDFGMYLICPGTEYGALIEETDSWTNEAEEKWLGNSFRRFLQEFIIEPPAGQDYRIVKGDAHDVMRQVLNGAFDGLFTIPEEPSGVDVGTYQFDRYTDALTGFTKMLLRRNARIHIEIKQGGSNEPFSVVLSAVPIRNLSSEIEYSQDSKIAINLKESRRGINHLICLGKGELKDRQVAHLYAQLDGSIRQDKKYYNGLLERTAVYDYSSAEGMEDLIENGTEKLQELMGKKTMGMSVQEADLQIGDIIAGRDYETGVYLQKPVVQKIVKVENETLTIEYKVEGES</sequence>
<organism evidence="1 2">
    <name type="scientific">Blautia argi</name>
    <dbReference type="NCBI Taxonomy" id="1912897"/>
    <lineage>
        <taxon>Bacteria</taxon>
        <taxon>Bacillati</taxon>
        <taxon>Bacillota</taxon>
        <taxon>Clostridia</taxon>
        <taxon>Lachnospirales</taxon>
        <taxon>Lachnospiraceae</taxon>
        <taxon>Blautia</taxon>
    </lineage>
</organism>
<name>A0A2Z4UCT2_9FIRM</name>
<accession>A0A2Z4UCT2</accession>
<keyword evidence="2" id="KW-1185">Reference proteome</keyword>
<dbReference type="EMBL" id="CP030280">
    <property type="protein sequence ID" value="AWY98831.1"/>
    <property type="molecule type" value="Genomic_DNA"/>
</dbReference>
<protein>
    <submittedName>
        <fullName evidence="1">Uncharacterized protein</fullName>
    </submittedName>
</protein>